<dbReference type="EMBL" id="JAINDJ010000003">
    <property type="protein sequence ID" value="KAG9453563.1"/>
    <property type="molecule type" value="Genomic_DNA"/>
</dbReference>
<dbReference type="CDD" id="cd16664">
    <property type="entry name" value="RING-Ubox_PUB"/>
    <property type="match status" value="1"/>
</dbReference>
<dbReference type="SUPFAM" id="SSF48371">
    <property type="entry name" value="ARM repeat"/>
    <property type="match status" value="1"/>
</dbReference>
<dbReference type="SUPFAM" id="SSF57850">
    <property type="entry name" value="RING/U-box"/>
    <property type="match status" value="1"/>
</dbReference>
<keyword evidence="6" id="KW-0833">Ubl conjugation pathway</keyword>
<accession>A0AAV7EXL5</accession>
<dbReference type="Proteomes" id="UP000825729">
    <property type="component" value="Unassembled WGS sequence"/>
</dbReference>
<dbReference type="Pfam" id="PF04564">
    <property type="entry name" value="U-box"/>
    <property type="match status" value="1"/>
</dbReference>
<dbReference type="GO" id="GO:0007166">
    <property type="term" value="P:cell surface receptor signaling pathway"/>
    <property type="evidence" value="ECO:0007669"/>
    <property type="project" value="InterPro"/>
</dbReference>
<keyword evidence="5" id="KW-0677">Repeat</keyword>
<evidence type="ECO:0000256" key="2">
    <source>
        <dbReference type="ARBA" id="ARBA00004906"/>
    </source>
</evidence>
<dbReference type="EC" id="2.3.2.27" evidence="3"/>
<keyword evidence="10" id="KW-1185">Reference proteome</keyword>
<evidence type="ECO:0000256" key="5">
    <source>
        <dbReference type="ARBA" id="ARBA00022737"/>
    </source>
</evidence>
<evidence type="ECO:0000256" key="7">
    <source>
        <dbReference type="PROSITE-ProRule" id="PRU00259"/>
    </source>
</evidence>
<dbReference type="InterPro" id="IPR011989">
    <property type="entry name" value="ARM-like"/>
</dbReference>
<evidence type="ECO:0000313" key="9">
    <source>
        <dbReference type="EMBL" id="KAG9453563.1"/>
    </source>
</evidence>
<dbReference type="InterPro" id="IPR036537">
    <property type="entry name" value="Adaptor_Cbl_N_dom_sf"/>
</dbReference>
<dbReference type="SMART" id="SM00504">
    <property type="entry name" value="Ubox"/>
    <property type="match status" value="1"/>
</dbReference>
<keyword evidence="4" id="KW-0808">Transferase</keyword>
<dbReference type="FunFam" id="3.30.40.10:FF:000114">
    <property type="entry name" value="RING-type E3 ubiquitin transferase"/>
    <property type="match status" value="1"/>
</dbReference>
<dbReference type="FunFam" id="1.25.10.10:FF:000491">
    <property type="entry name" value="RING-type E3 ubiquitin transferase"/>
    <property type="match status" value="1"/>
</dbReference>
<feature type="domain" description="U-box" evidence="8">
    <location>
        <begin position="260"/>
        <end position="334"/>
    </location>
</feature>
<protein>
    <recommendedName>
        <fullName evidence="3">RING-type E3 ubiquitin transferase</fullName>
        <ecNumber evidence="3">2.3.2.27</ecNumber>
    </recommendedName>
</protein>
<comment type="catalytic activity">
    <reaction evidence="1">
        <text>S-ubiquitinyl-[E2 ubiquitin-conjugating enzyme]-L-cysteine + [acceptor protein]-L-lysine = [E2 ubiquitin-conjugating enzyme]-L-cysteine + N(6)-ubiquitinyl-[acceptor protein]-L-lysine.</text>
        <dbReference type="EC" id="2.3.2.27"/>
    </reaction>
</comment>
<comment type="pathway">
    <text evidence="2">Protein modification; protein ubiquitination.</text>
</comment>
<dbReference type="PROSITE" id="PS51698">
    <property type="entry name" value="U_BOX"/>
    <property type="match status" value="1"/>
</dbReference>
<gene>
    <name evidence="9" type="ORF">H6P81_006467</name>
</gene>
<dbReference type="Gene3D" id="3.30.40.10">
    <property type="entry name" value="Zinc/RING finger domain, C3HC4 (zinc finger)"/>
    <property type="match status" value="1"/>
</dbReference>
<dbReference type="InterPro" id="IPR003613">
    <property type="entry name" value="Ubox_domain"/>
</dbReference>
<dbReference type="InterPro" id="IPR013083">
    <property type="entry name" value="Znf_RING/FYVE/PHD"/>
</dbReference>
<dbReference type="Pfam" id="PF25368">
    <property type="entry name" value="PUB10_N"/>
    <property type="match status" value="1"/>
</dbReference>
<dbReference type="InterPro" id="IPR059179">
    <property type="entry name" value="MLKL-like_MCAfunc"/>
</dbReference>
<evidence type="ECO:0000256" key="4">
    <source>
        <dbReference type="ARBA" id="ARBA00022679"/>
    </source>
</evidence>
<dbReference type="GO" id="GO:0016567">
    <property type="term" value="P:protein ubiquitination"/>
    <property type="evidence" value="ECO:0007669"/>
    <property type="project" value="InterPro"/>
</dbReference>
<dbReference type="PANTHER" id="PTHR23315:SF224">
    <property type="entry name" value="U-BOX DOMAIN-CONTAINING PROTEIN 1"/>
    <property type="match status" value="1"/>
</dbReference>
<sequence length="673" mass="73133">MATGLLPAASLVEALIQICKEVVAEDKLLCSQTRNSASMIQRIKLLSSLFEEIRDSNNPLHPSSILCLTELFSTIRRVRLLMQACKGRAVLWNLLQAETVAREFHLLVRDLGNALDVLPLSLLGVPPDVREQVELLHRQVKRASVLIDVRDSGRRERLFQLMGNKAGTESKIIEAFFGELGLRNAGDYREEICRLETEIQKQAGTGGLVVVSNLNNLISLVEYSKSLIFRDDNISEVTGELNGQWKQDGALASGGSMASHIPDEFRCPITLDMMRDPVIISSGHSYDRGAIAEWINSGHHSCPKSGRKLIHTALIPNFALRSLISQWCQDNNVLLTAPDAASSSSCGLLEEGFGNGVSSVNEAVDHISATKSAFDAVKLTADFLVGKLATGSTEIRRQAAFELRLLAKTGMVNRRIIAEAGAIPFLVTLLGAHDQRTQENAVTTLLNLSIFDNNKLLIMEAGAIDGIVEVLQKGKSMEARENAAATITSLSMIDKCKITIGTHSAVIQGLVELLREGTSPAKRDAAMALFNLGLYNANKAKVVAAGVISLFVELLVDDKAGITDEALAVLALLSGCPEGLREIRESKNLVTILVDLIRFGSPKGKENSLSLLLGMCRNGEEVAKQLLLNPQSIPSLWTQVSTGSLKARRKADALLRLLNRHFTQSQSSSTTEH</sequence>
<dbReference type="AlphaFoldDB" id="A0AAV7EXL5"/>
<dbReference type="Pfam" id="PF25598">
    <property type="entry name" value="ARM_PUB"/>
    <property type="match status" value="1"/>
</dbReference>
<dbReference type="SMART" id="SM00185">
    <property type="entry name" value="ARM"/>
    <property type="match status" value="5"/>
</dbReference>
<organism evidence="9 10">
    <name type="scientific">Aristolochia fimbriata</name>
    <name type="common">White veined hardy Dutchman's pipe vine</name>
    <dbReference type="NCBI Taxonomy" id="158543"/>
    <lineage>
        <taxon>Eukaryota</taxon>
        <taxon>Viridiplantae</taxon>
        <taxon>Streptophyta</taxon>
        <taxon>Embryophyta</taxon>
        <taxon>Tracheophyta</taxon>
        <taxon>Spermatophyta</taxon>
        <taxon>Magnoliopsida</taxon>
        <taxon>Magnoliidae</taxon>
        <taxon>Piperales</taxon>
        <taxon>Aristolochiaceae</taxon>
        <taxon>Aristolochia</taxon>
    </lineage>
</organism>
<dbReference type="InterPro" id="IPR016024">
    <property type="entry name" value="ARM-type_fold"/>
</dbReference>
<dbReference type="PANTHER" id="PTHR23315">
    <property type="entry name" value="U BOX DOMAIN-CONTAINING"/>
    <property type="match status" value="1"/>
</dbReference>
<dbReference type="Gene3D" id="1.25.10.10">
    <property type="entry name" value="Leucine-rich Repeat Variant"/>
    <property type="match status" value="1"/>
</dbReference>
<dbReference type="CDD" id="cd21037">
    <property type="entry name" value="MLKL_NTD"/>
    <property type="match status" value="1"/>
</dbReference>
<name>A0AAV7EXL5_ARIFI</name>
<dbReference type="PROSITE" id="PS50176">
    <property type="entry name" value="ARM_REPEAT"/>
    <property type="match status" value="1"/>
</dbReference>
<evidence type="ECO:0000313" key="10">
    <source>
        <dbReference type="Proteomes" id="UP000825729"/>
    </source>
</evidence>
<dbReference type="InterPro" id="IPR000225">
    <property type="entry name" value="Armadillo"/>
</dbReference>
<proteinExistence type="predicted"/>
<feature type="repeat" description="ARM" evidence="7">
    <location>
        <begin position="421"/>
        <end position="463"/>
    </location>
</feature>
<evidence type="ECO:0000259" key="8">
    <source>
        <dbReference type="PROSITE" id="PS51698"/>
    </source>
</evidence>
<dbReference type="InterPro" id="IPR045210">
    <property type="entry name" value="RING-Ubox_PUB"/>
</dbReference>
<reference evidence="9 10" key="1">
    <citation type="submission" date="2021-07" db="EMBL/GenBank/DDBJ databases">
        <title>The Aristolochia fimbriata genome: insights into angiosperm evolution, floral development and chemical biosynthesis.</title>
        <authorList>
            <person name="Jiao Y."/>
        </authorList>
    </citation>
    <scope>NUCLEOTIDE SEQUENCE [LARGE SCALE GENOMIC DNA]</scope>
    <source>
        <strain evidence="9">IBCAS-2021</strain>
        <tissue evidence="9">Leaf</tissue>
    </source>
</reference>
<dbReference type="Gene3D" id="1.20.930.20">
    <property type="entry name" value="Adaptor protein Cbl, N-terminal domain"/>
    <property type="match status" value="1"/>
</dbReference>
<dbReference type="InterPro" id="IPR058678">
    <property type="entry name" value="ARM_PUB"/>
</dbReference>
<evidence type="ECO:0000256" key="6">
    <source>
        <dbReference type="ARBA" id="ARBA00022786"/>
    </source>
</evidence>
<dbReference type="GO" id="GO:0061630">
    <property type="term" value="F:ubiquitin protein ligase activity"/>
    <property type="evidence" value="ECO:0007669"/>
    <property type="project" value="UniProtKB-EC"/>
</dbReference>
<evidence type="ECO:0000256" key="1">
    <source>
        <dbReference type="ARBA" id="ARBA00000900"/>
    </source>
</evidence>
<dbReference type="InterPro" id="IPR057623">
    <property type="entry name" value="PUB12-19-like_N"/>
</dbReference>
<evidence type="ECO:0000256" key="3">
    <source>
        <dbReference type="ARBA" id="ARBA00012483"/>
    </source>
</evidence>
<comment type="caution">
    <text evidence="9">The sequence shown here is derived from an EMBL/GenBank/DDBJ whole genome shotgun (WGS) entry which is preliminary data.</text>
</comment>